<sequence length="136" mass="15478">MAYWLFKSEPEEYSYDQLLHDKKTWWTGVTNALARKHLRSVAKGDQVLLYHTGKEKQIVGEMVVSRGPTEDPEAGDQKSVMVEVKPQRRLSVPVTLETIKADPIFANWELVRIGRLSVMPVSEELWGKIQELGAGK</sequence>
<dbReference type="RefSeq" id="WP_213496856.1">
    <property type="nucleotide sequence ID" value="NZ_CP074694.1"/>
</dbReference>
<proteinExistence type="predicted"/>
<evidence type="ECO:0000313" key="3">
    <source>
        <dbReference type="Proteomes" id="UP000676194"/>
    </source>
</evidence>
<keyword evidence="3" id="KW-1185">Reference proteome</keyword>
<organism evidence="2 3">
    <name type="scientific">Telmatocola sphagniphila</name>
    <dbReference type="NCBI Taxonomy" id="1123043"/>
    <lineage>
        <taxon>Bacteria</taxon>
        <taxon>Pseudomonadati</taxon>
        <taxon>Planctomycetota</taxon>
        <taxon>Planctomycetia</taxon>
        <taxon>Gemmatales</taxon>
        <taxon>Gemmataceae</taxon>
    </lineage>
</organism>
<dbReference type="Pfam" id="PF01878">
    <property type="entry name" value="EVE"/>
    <property type="match status" value="1"/>
</dbReference>
<protein>
    <submittedName>
        <fullName evidence="2">EVE domain-containing protein</fullName>
    </submittedName>
</protein>
<accession>A0A8E6ET94</accession>
<dbReference type="PANTHER" id="PTHR14087">
    <property type="entry name" value="THYMOCYTE NUCLEAR PROTEIN 1"/>
    <property type="match status" value="1"/>
</dbReference>
<feature type="domain" description="EVE" evidence="1">
    <location>
        <begin position="2"/>
        <end position="131"/>
    </location>
</feature>
<dbReference type="Gene3D" id="3.10.590.10">
    <property type="entry name" value="ph1033 like domains"/>
    <property type="match status" value="1"/>
</dbReference>
<evidence type="ECO:0000313" key="2">
    <source>
        <dbReference type="EMBL" id="QVL32164.1"/>
    </source>
</evidence>
<dbReference type="InterPro" id="IPR052181">
    <property type="entry name" value="5hmC_binding"/>
</dbReference>
<dbReference type="InterPro" id="IPR015947">
    <property type="entry name" value="PUA-like_sf"/>
</dbReference>
<dbReference type="AlphaFoldDB" id="A0A8E6ET94"/>
<gene>
    <name evidence="2" type="ORF">KIH39_25560</name>
</gene>
<dbReference type="SUPFAM" id="SSF88697">
    <property type="entry name" value="PUA domain-like"/>
    <property type="match status" value="1"/>
</dbReference>
<dbReference type="Proteomes" id="UP000676194">
    <property type="component" value="Chromosome"/>
</dbReference>
<dbReference type="PANTHER" id="PTHR14087:SF7">
    <property type="entry name" value="THYMOCYTE NUCLEAR PROTEIN 1"/>
    <property type="match status" value="1"/>
</dbReference>
<name>A0A8E6ET94_9BACT</name>
<evidence type="ECO:0000259" key="1">
    <source>
        <dbReference type="Pfam" id="PF01878"/>
    </source>
</evidence>
<reference evidence="2" key="1">
    <citation type="submission" date="2021-05" db="EMBL/GenBank/DDBJ databases">
        <title>Complete genome sequence of the cellulolytic planctomycete Telmatocola sphagniphila SP2T and characterization of the first cellulase from planctomycetes.</title>
        <authorList>
            <person name="Rakitin A.L."/>
            <person name="Beletsky A.V."/>
            <person name="Naumoff D.G."/>
            <person name="Kulichevskaya I.S."/>
            <person name="Mardanov A.V."/>
            <person name="Ravin N.V."/>
            <person name="Dedysh S.N."/>
        </authorList>
    </citation>
    <scope>NUCLEOTIDE SEQUENCE</scope>
    <source>
        <strain evidence="2">SP2T</strain>
    </source>
</reference>
<dbReference type="KEGG" id="tsph:KIH39_25560"/>
<dbReference type="EMBL" id="CP074694">
    <property type="protein sequence ID" value="QVL32164.1"/>
    <property type="molecule type" value="Genomic_DNA"/>
</dbReference>
<dbReference type="InterPro" id="IPR002740">
    <property type="entry name" value="EVE_domain"/>
</dbReference>